<proteinExistence type="predicted"/>
<keyword evidence="2 6" id="KW-0812">Transmembrane</keyword>
<feature type="transmembrane region" description="Helical" evidence="6">
    <location>
        <begin position="421"/>
        <end position="445"/>
    </location>
</feature>
<feature type="region of interest" description="Disordered" evidence="5">
    <location>
        <begin position="22"/>
        <end position="64"/>
    </location>
</feature>
<dbReference type="Pfam" id="PF01490">
    <property type="entry name" value="Aa_trans"/>
    <property type="match status" value="1"/>
</dbReference>
<dbReference type="eggNOG" id="KOG1304">
    <property type="taxonomic scope" value="Eukaryota"/>
</dbReference>
<feature type="transmembrane region" description="Helical" evidence="6">
    <location>
        <begin position="554"/>
        <end position="572"/>
    </location>
</feature>
<dbReference type="GO" id="GO:0015179">
    <property type="term" value="F:L-amino acid transmembrane transporter activity"/>
    <property type="evidence" value="ECO:0007669"/>
    <property type="project" value="TreeGrafter"/>
</dbReference>
<dbReference type="OrthoDB" id="1684102at2759"/>
<evidence type="ECO:0000313" key="8">
    <source>
        <dbReference type="EMBL" id="EGI70353.1"/>
    </source>
</evidence>
<evidence type="ECO:0000256" key="1">
    <source>
        <dbReference type="ARBA" id="ARBA00004141"/>
    </source>
</evidence>
<feature type="transmembrane region" description="Helical" evidence="6">
    <location>
        <begin position="665"/>
        <end position="682"/>
    </location>
</feature>
<feature type="transmembrane region" description="Helical" evidence="6">
    <location>
        <begin position="717"/>
        <end position="736"/>
    </location>
</feature>
<protein>
    <submittedName>
        <fullName evidence="8">Proton-coupled amino acid transporter 4</fullName>
    </submittedName>
</protein>
<dbReference type="InParanoid" id="F4W6L8"/>
<evidence type="ECO:0000256" key="4">
    <source>
        <dbReference type="ARBA" id="ARBA00023136"/>
    </source>
</evidence>
<reference evidence="8" key="1">
    <citation type="submission" date="2011-02" db="EMBL/GenBank/DDBJ databases">
        <title>The genome of the leaf-cutting ant Acromyrmex echinatior suggests key adaptations to social evolution and fungus farming.</title>
        <authorList>
            <person name="Nygaard S."/>
            <person name="Zhang G."/>
        </authorList>
    </citation>
    <scope>NUCLEOTIDE SEQUENCE</scope>
</reference>
<feature type="compositionally biased region" description="Basic and acidic residues" evidence="5">
    <location>
        <begin position="340"/>
        <end position="367"/>
    </location>
</feature>
<sequence>MTLELFGVESKDDKLMHDSYSLGLKSNYKKDPSKVSAQGTRRKRRRGEGEAQSPTGANRDKKQEFACCGEQQGRRGGKTCRHNVSSTTRQLSPASFIIKRPYPRPGIYLASPMCASRSDDPDGVERCDLDELCAMNYGHRRFFPRGSCTTGYCNRCYMTKAVGRIRDGESKENGYRKIVKLRETCSISGTRSRVAGGRLLKFHRAIQCNSGFRVIVQHVNGKKHKENFRGSYSGAHRCPVISRLIVKHLTSIGPRRQAMPEQCRESECAVIKLFRNMSPMGVPDRSDSKMARVRQKNRPQLPFDSINNNECAQRYPATCCAAFPKFVLRGVYGVANRSIERKKEKKEKNRDEKERKGGSARGRKQEAEGQPSESATQEEAYDPHLNRVTYRPVSDFGSLANLIKSAAGTGLFAMPNAFACVGLFIGIVGTAFMGLLITGSLQLLVRIHHMMCIRVRKPILVYDEVVVTTLTTDVRKPWLSPRAATNGLIVDVSMLACYIGIGSVYVVFISGIIQECIDAEKAISQSYYALMIFPLLFVMNMVKNLADIAPISIVGNILLITAGLIGIVYALKDGIGDEWTTIGPHVDLYPKFIGLVFFSMCSPGVILAIEHSMKKPWNYVKMCGVLNWGMIFLIVIHIFVGSIGYLKWGPAALGNFIRNHEILDGPTLTALIMQALAIYFTYGLQCYMPIRILNYNYAIPAIEKGILAAAIPKLDLFTGLVGAICISTLATLIPGLKPERRRCYLNLVSVRSPQPDENTVGAPRTVFHFCLWVQL</sequence>
<evidence type="ECO:0000256" key="6">
    <source>
        <dbReference type="SAM" id="Phobius"/>
    </source>
</evidence>
<comment type="subcellular location">
    <subcellularLocation>
        <location evidence="1">Membrane</location>
        <topology evidence="1">Multi-pass membrane protein</topology>
    </subcellularLocation>
</comment>
<keyword evidence="4 6" id="KW-0472">Membrane</keyword>
<evidence type="ECO:0000256" key="5">
    <source>
        <dbReference type="SAM" id="MobiDB-lite"/>
    </source>
</evidence>
<accession>F4W6L8</accession>
<evidence type="ECO:0000256" key="2">
    <source>
        <dbReference type="ARBA" id="ARBA00022692"/>
    </source>
</evidence>
<feature type="transmembrane region" description="Helical" evidence="6">
    <location>
        <begin position="592"/>
        <end position="613"/>
    </location>
</feature>
<keyword evidence="9" id="KW-1185">Reference proteome</keyword>
<feature type="transmembrane region" description="Helical" evidence="6">
    <location>
        <begin position="525"/>
        <end position="542"/>
    </location>
</feature>
<dbReference type="PANTHER" id="PTHR22950">
    <property type="entry name" value="AMINO ACID TRANSPORTER"/>
    <property type="match status" value="1"/>
</dbReference>
<feature type="domain" description="Amino acid transporter transmembrane" evidence="7">
    <location>
        <begin position="398"/>
        <end position="697"/>
    </location>
</feature>
<dbReference type="GO" id="GO:0005774">
    <property type="term" value="C:vacuolar membrane"/>
    <property type="evidence" value="ECO:0007669"/>
    <property type="project" value="TreeGrafter"/>
</dbReference>
<evidence type="ECO:0000313" key="9">
    <source>
        <dbReference type="Proteomes" id="UP000007755"/>
    </source>
</evidence>
<dbReference type="PANTHER" id="PTHR22950:SF349">
    <property type="entry name" value="AMINO ACID TRANSPORTER TRANSMEMBRANE DOMAIN-CONTAINING PROTEIN"/>
    <property type="match status" value="1"/>
</dbReference>
<gene>
    <name evidence="8" type="ORF">G5I_01113</name>
</gene>
<evidence type="ECO:0000259" key="7">
    <source>
        <dbReference type="Pfam" id="PF01490"/>
    </source>
</evidence>
<organism evidence="9">
    <name type="scientific">Acromyrmex echinatior</name>
    <name type="common">Panamanian leafcutter ant</name>
    <name type="synonym">Acromyrmex octospinosus echinatior</name>
    <dbReference type="NCBI Taxonomy" id="103372"/>
    <lineage>
        <taxon>Eukaryota</taxon>
        <taxon>Metazoa</taxon>
        <taxon>Ecdysozoa</taxon>
        <taxon>Arthropoda</taxon>
        <taxon>Hexapoda</taxon>
        <taxon>Insecta</taxon>
        <taxon>Pterygota</taxon>
        <taxon>Neoptera</taxon>
        <taxon>Endopterygota</taxon>
        <taxon>Hymenoptera</taxon>
        <taxon>Apocrita</taxon>
        <taxon>Aculeata</taxon>
        <taxon>Formicoidea</taxon>
        <taxon>Formicidae</taxon>
        <taxon>Myrmicinae</taxon>
        <taxon>Acromyrmex</taxon>
    </lineage>
</organism>
<evidence type="ECO:0000256" key="3">
    <source>
        <dbReference type="ARBA" id="ARBA00022989"/>
    </source>
</evidence>
<dbReference type="AlphaFoldDB" id="F4W6L8"/>
<feature type="region of interest" description="Disordered" evidence="5">
    <location>
        <begin position="279"/>
        <end position="302"/>
    </location>
</feature>
<feature type="region of interest" description="Disordered" evidence="5">
    <location>
        <begin position="340"/>
        <end position="381"/>
    </location>
</feature>
<dbReference type="InterPro" id="IPR013057">
    <property type="entry name" value="AA_transpt_TM"/>
</dbReference>
<feature type="transmembrane region" description="Helical" evidence="6">
    <location>
        <begin position="625"/>
        <end position="645"/>
    </location>
</feature>
<dbReference type="EMBL" id="GL887707">
    <property type="protein sequence ID" value="EGI70353.1"/>
    <property type="molecule type" value="Genomic_DNA"/>
</dbReference>
<feature type="transmembrane region" description="Helical" evidence="6">
    <location>
        <begin position="488"/>
        <end position="513"/>
    </location>
</feature>
<keyword evidence="3 6" id="KW-1133">Transmembrane helix</keyword>
<dbReference type="Proteomes" id="UP000007755">
    <property type="component" value="Unassembled WGS sequence"/>
</dbReference>
<name>F4W6L8_ACREC</name>